<keyword evidence="3" id="KW-1185">Reference proteome</keyword>
<dbReference type="AlphaFoldDB" id="Q5YTE5"/>
<reference evidence="2 3" key="1">
    <citation type="journal article" date="2004" name="Proc. Natl. Acad. Sci. U.S.A.">
        <title>The complete genomic sequence of Nocardia farcinica IFM 10152.</title>
        <authorList>
            <person name="Ishikawa J."/>
            <person name="Yamashita A."/>
            <person name="Mikami Y."/>
            <person name="Hoshino Y."/>
            <person name="Kurita H."/>
            <person name="Hotta K."/>
            <person name="Shiba T."/>
            <person name="Hattori M."/>
        </authorList>
    </citation>
    <scope>NUCLEOTIDE SEQUENCE [LARGE SCALE GENOMIC DNA]</scope>
    <source>
        <strain evidence="2 3">IFM 10152</strain>
    </source>
</reference>
<evidence type="ECO:0000313" key="3">
    <source>
        <dbReference type="Proteomes" id="UP000006820"/>
    </source>
</evidence>
<dbReference type="Proteomes" id="UP000006820">
    <property type="component" value="Chromosome"/>
</dbReference>
<dbReference type="STRING" id="247156.NFA_36980"/>
<evidence type="ECO:0000256" key="1">
    <source>
        <dbReference type="SAM" id="MobiDB-lite"/>
    </source>
</evidence>
<dbReference type="EMBL" id="AP006618">
    <property type="protein sequence ID" value="BAD58546.1"/>
    <property type="molecule type" value="Genomic_DNA"/>
</dbReference>
<feature type="region of interest" description="Disordered" evidence="1">
    <location>
        <begin position="1"/>
        <end position="44"/>
    </location>
</feature>
<feature type="compositionally biased region" description="Polar residues" evidence="1">
    <location>
        <begin position="32"/>
        <end position="44"/>
    </location>
</feature>
<organism evidence="2 3">
    <name type="scientific">Nocardia farcinica (strain IFM 10152)</name>
    <dbReference type="NCBI Taxonomy" id="247156"/>
    <lineage>
        <taxon>Bacteria</taxon>
        <taxon>Bacillati</taxon>
        <taxon>Actinomycetota</taxon>
        <taxon>Actinomycetes</taxon>
        <taxon>Mycobacteriales</taxon>
        <taxon>Nocardiaceae</taxon>
        <taxon>Nocardia</taxon>
    </lineage>
</organism>
<proteinExistence type="predicted"/>
<dbReference type="KEGG" id="nfa:NFA_36980"/>
<gene>
    <name evidence="2" type="ordered locus">NFA_36980</name>
</gene>
<accession>Q5YTE5</accession>
<name>Q5YTE5_NOCFA</name>
<dbReference type="HOGENOM" id="CLU_2881350_0_0_11"/>
<sequence length="63" mass="6324">MDISPRTLPKGSTTEAVTKSPRGAIGSELVAPSSSNRSTVARRSSTCQCTIAPPGALRAPAGA</sequence>
<evidence type="ECO:0000313" key="2">
    <source>
        <dbReference type="EMBL" id="BAD58546.1"/>
    </source>
</evidence>
<protein>
    <submittedName>
        <fullName evidence="2">Uncharacterized protein</fullName>
    </submittedName>
</protein>